<dbReference type="OrthoDB" id="266718at2759"/>
<keyword evidence="10" id="KW-0206">Cytoskeleton</keyword>
<dbReference type="Gene3D" id="1.25.10.10">
    <property type="entry name" value="Leucine-rich Repeat Variant"/>
    <property type="match status" value="1"/>
</dbReference>
<evidence type="ECO:0000256" key="10">
    <source>
        <dbReference type="ARBA" id="ARBA00023212"/>
    </source>
</evidence>
<dbReference type="STRING" id="93759.A0A1R3GXQ1"/>
<evidence type="ECO:0000256" key="12">
    <source>
        <dbReference type="ARBA" id="ARBA00048679"/>
    </source>
</evidence>
<keyword evidence="3" id="KW-0963">Cytoplasm</keyword>
<evidence type="ECO:0000256" key="15">
    <source>
        <dbReference type="SAM" id="MobiDB-lite"/>
    </source>
</evidence>
<evidence type="ECO:0000256" key="6">
    <source>
        <dbReference type="ARBA" id="ARBA00022737"/>
    </source>
</evidence>
<evidence type="ECO:0000313" key="18">
    <source>
        <dbReference type="Proteomes" id="UP000187203"/>
    </source>
</evidence>
<comment type="catalytic activity">
    <reaction evidence="11">
        <text>L-threonyl-[protein] + ATP = O-phospho-L-threonyl-[protein] + ADP + H(+)</text>
        <dbReference type="Rhea" id="RHEA:46608"/>
        <dbReference type="Rhea" id="RHEA-COMP:11060"/>
        <dbReference type="Rhea" id="RHEA-COMP:11605"/>
        <dbReference type="ChEBI" id="CHEBI:15378"/>
        <dbReference type="ChEBI" id="CHEBI:30013"/>
        <dbReference type="ChEBI" id="CHEBI:30616"/>
        <dbReference type="ChEBI" id="CHEBI:61977"/>
        <dbReference type="ChEBI" id="CHEBI:456216"/>
        <dbReference type="EC" id="2.7.11.1"/>
    </reaction>
</comment>
<dbReference type="InterPro" id="IPR008271">
    <property type="entry name" value="Ser/Thr_kinase_AS"/>
</dbReference>
<dbReference type="InterPro" id="IPR016024">
    <property type="entry name" value="ARM-type_fold"/>
</dbReference>
<dbReference type="Pfam" id="PF02985">
    <property type="entry name" value="HEAT"/>
    <property type="match status" value="1"/>
</dbReference>
<sequence length="1344" mass="146481">MGIEDYHVIELVGEGSFGKVYKGRRKYTGQTVAMKFIMKHGKTEKDIHNLRQEIEILRKLKHENIIQMIDSFESPQEFCVVTEFAQGDLFQILEDDQRLPEDQVQAIAKQLVRALHYLHSNRIIHRDMKPQNILIGAGSVVKLCDFGFARAMSTNTVVLRSIKGTPLYMAPELVREQPYTHTVDLWSLGVILYELFVGQPPFYTNSVYALIRHIVKDPVKYPDDMSANFKSFLRGLLNKVPQNRLTWPALLEHPFVKETTDEVEEVHDTNTPAKQSGFASRGEENNIQTPNGKGNSPAASDAYNSPGLQSDAQQHSPNTVQGNSVLHEEFPGFSNPNDVKQSGNQALDRLESNSRTVNGAQIIGQDNEALALVLLPIKRWSEGSQNACRDQDILHSSQSLRILSNLVAAGALHSGGILDEIQCELLNFTAILVGMKSSDVIELVAKSFSVIRMLLAEDNRSDVANSYFKHWVVLVEIFSQVVSHIEDSSGRLLSEACACITTILARVAQGLRAHSLSQVPKGFSSPSVNDSLKQILDHAVTSRLVDQLCLSLATSGSSLSSGSTNMLRAACEACRAMWSLMDALDILFMKENSNLFPLDALRSHSLVRLDIRDHARGLLAGTESAKVVDAVTRAFVRSKAVQFAIVHCLHQRVEPALSAAIQILSRCCLHNGIIPTVLCGLPNSLPVTTVVSGGADGTIVSELFSILSLCSSLNKDGQAETANLKCKISNPSALTQHSCLLLATIAECLKSTGRNSALFMLTTSPKKQLSRLSVLAHHVSCNDTTVTSLQPHSASAMLALASILSLEGVLSIESSIPEIAMPLIPPTSTLCDHLKILSDSENEVGSRNLKVVLSYWHGLRDGCVGLLESKLKWGGPLAVQQLIASGTPQLLIQLLASNHSNTLHQGFDSPIDGVSLSPVGVVWAVSSICHCLSGGLLTFRQTLLSSENMKLICSLISDVHLKLVRSWVGPGGGKDGVRDIINTVIDFLAFPFVAVQNAPGLPLATASVNSGFILNVGSPAGRVCMEDKNMVKAIEEDMGKYIKILLEVGVPGIVLRCLEQLESKDLGRAVAFLAKMIGHRPLAVQLVGKGLLDPNRMRRLLDSSSPKEATLDTLMIVSDLARMDKGFYEFINGAAILDVLRGFLTHEDPNVRAKACNALGNMCRHSAYFYDSLARYNIIGLLIDRCADPDKRTRKFACFAIGNAAYHNDMLYEELKRSIPQLSKLLLSAEEDKTKANAAGALSNLVRNSNKLCEEIISKGAMQALLKLVADCSVVALNPSKKDAVNESPLKIALFSLGKMCAYPQCRQFIRSSELFPVIGRLRQSPESSIAKLALAIVSKVTDA</sequence>
<comment type="subcellular location">
    <subcellularLocation>
        <location evidence="1">Cytoplasm</location>
        <location evidence="1">Cytoskeleton</location>
    </subcellularLocation>
</comment>
<dbReference type="SUPFAM" id="SSF48371">
    <property type="entry name" value="ARM repeat"/>
    <property type="match status" value="1"/>
</dbReference>
<dbReference type="Proteomes" id="UP000187203">
    <property type="component" value="Unassembled WGS sequence"/>
</dbReference>
<evidence type="ECO:0000313" key="17">
    <source>
        <dbReference type="EMBL" id="OMO62796.1"/>
    </source>
</evidence>
<dbReference type="PANTHER" id="PTHR22983:SF6">
    <property type="entry name" value="SERINE_THREONINE-PROTEIN KINASE 36"/>
    <property type="match status" value="1"/>
</dbReference>
<evidence type="ECO:0000259" key="16">
    <source>
        <dbReference type="PROSITE" id="PS50011"/>
    </source>
</evidence>
<protein>
    <recommendedName>
        <fullName evidence="2">non-specific serine/threonine protein kinase</fullName>
        <ecNumber evidence="2">2.7.11.1</ecNumber>
    </recommendedName>
    <alternativeName>
        <fullName evidence="13">Fused homolog</fullName>
    </alternativeName>
</protein>
<keyword evidence="18" id="KW-1185">Reference proteome</keyword>
<evidence type="ECO:0000256" key="11">
    <source>
        <dbReference type="ARBA" id="ARBA00047899"/>
    </source>
</evidence>
<dbReference type="FunFam" id="1.25.10.10:FF:000223">
    <property type="entry name" value="Serine/threonine-protein kinase TIO"/>
    <property type="match status" value="1"/>
</dbReference>
<dbReference type="InterPro" id="IPR017441">
    <property type="entry name" value="Protein_kinase_ATP_BS"/>
</dbReference>
<dbReference type="InterPro" id="IPR011989">
    <property type="entry name" value="ARM-like"/>
</dbReference>
<gene>
    <name evidence="17" type="ORF">COLO4_32890</name>
</gene>
<evidence type="ECO:0000256" key="5">
    <source>
        <dbReference type="ARBA" id="ARBA00022679"/>
    </source>
</evidence>
<feature type="binding site" evidence="14">
    <location>
        <position position="39"/>
    </location>
    <ligand>
        <name>ATP</name>
        <dbReference type="ChEBI" id="CHEBI:30616"/>
    </ligand>
</feature>
<dbReference type="EMBL" id="AWUE01021281">
    <property type="protein sequence ID" value="OMO62796.1"/>
    <property type="molecule type" value="Genomic_DNA"/>
</dbReference>
<evidence type="ECO:0000256" key="9">
    <source>
        <dbReference type="ARBA" id="ARBA00022840"/>
    </source>
</evidence>
<dbReference type="GO" id="GO:0005856">
    <property type="term" value="C:cytoskeleton"/>
    <property type="evidence" value="ECO:0007669"/>
    <property type="project" value="UniProtKB-SubCell"/>
</dbReference>
<accession>A0A1R3GXQ1</accession>
<reference evidence="18" key="1">
    <citation type="submission" date="2013-09" db="EMBL/GenBank/DDBJ databases">
        <title>Corchorus olitorius genome sequencing.</title>
        <authorList>
            <person name="Alam M."/>
            <person name="Haque M.S."/>
            <person name="Islam M.S."/>
            <person name="Emdad E.M."/>
            <person name="Islam M.M."/>
            <person name="Ahmed B."/>
            <person name="Halim A."/>
            <person name="Hossen Q.M.M."/>
            <person name="Hossain M.Z."/>
            <person name="Ahmed R."/>
            <person name="Khan M.M."/>
            <person name="Islam R."/>
            <person name="Rashid M.M."/>
            <person name="Khan S.A."/>
            <person name="Rahman M.S."/>
            <person name="Alam M."/>
            <person name="Yahiya A.S."/>
            <person name="Khan M.S."/>
            <person name="Azam M.S."/>
            <person name="Haque T."/>
            <person name="Lashkar M.Z.H."/>
            <person name="Akhand A.I."/>
            <person name="Morshed G."/>
            <person name="Roy S."/>
            <person name="Uddin K.S."/>
            <person name="Rabeya T."/>
            <person name="Hossain A.S."/>
            <person name="Chowdhury A."/>
            <person name="Snigdha A.R."/>
            <person name="Mortoza M.S."/>
            <person name="Matin S.A."/>
            <person name="Hoque S.M.E."/>
            <person name="Islam M.K."/>
            <person name="Roy D.K."/>
            <person name="Haider R."/>
            <person name="Moosa M.M."/>
            <person name="Elias S.M."/>
            <person name="Hasan A.M."/>
            <person name="Jahan S."/>
            <person name="Shafiuddin M."/>
            <person name="Mahmood N."/>
            <person name="Shommy N.S."/>
        </authorList>
    </citation>
    <scope>NUCLEOTIDE SEQUENCE [LARGE SCALE GENOMIC DNA]</scope>
    <source>
        <strain evidence="18">cv. O-4</strain>
    </source>
</reference>
<evidence type="ECO:0000256" key="13">
    <source>
        <dbReference type="ARBA" id="ARBA00075375"/>
    </source>
</evidence>
<dbReference type="GO" id="GO:0005737">
    <property type="term" value="C:cytoplasm"/>
    <property type="evidence" value="ECO:0007669"/>
    <property type="project" value="UniProtKB-ARBA"/>
</dbReference>
<dbReference type="PANTHER" id="PTHR22983">
    <property type="entry name" value="PROTEIN KINASE RELATED"/>
    <property type="match status" value="1"/>
</dbReference>
<dbReference type="Pfam" id="PF00069">
    <property type="entry name" value="Pkinase"/>
    <property type="match status" value="1"/>
</dbReference>
<feature type="compositionally biased region" description="Polar residues" evidence="15">
    <location>
        <begin position="285"/>
        <end position="324"/>
    </location>
</feature>
<dbReference type="FunFam" id="3.30.200.20:FF:000042">
    <property type="entry name" value="Aurora kinase A"/>
    <property type="match status" value="1"/>
</dbReference>
<keyword evidence="4" id="KW-0723">Serine/threonine-protein kinase</keyword>
<evidence type="ECO:0000256" key="3">
    <source>
        <dbReference type="ARBA" id="ARBA00022490"/>
    </source>
</evidence>
<proteinExistence type="predicted"/>
<dbReference type="PROSITE" id="PS00107">
    <property type="entry name" value="PROTEIN_KINASE_ATP"/>
    <property type="match status" value="1"/>
</dbReference>
<keyword evidence="9 14" id="KW-0067">ATP-binding</keyword>
<evidence type="ECO:0000256" key="1">
    <source>
        <dbReference type="ARBA" id="ARBA00004245"/>
    </source>
</evidence>
<dbReference type="SUPFAM" id="SSF56112">
    <property type="entry name" value="Protein kinase-like (PK-like)"/>
    <property type="match status" value="1"/>
</dbReference>
<name>A0A1R3GXQ1_9ROSI</name>
<dbReference type="Gene3D" id="1.10.510.10">
    <property type="entry name" value="Transferase(Phosphotransferase) domain 1"/>
    <property type="match status" value="1"/>
</dbReference>
<keyword evidence="7 14" id="KW-0547">Nucleotide-binding</keyword>
<keyword evidence="6" id="KW-0677">Repeat</keyword>
<organism evidence="17 18">
    <name type="scientific">Corchorus olitorius</name>
    <dbReference type="NCBI Taxonomy" id="93759"/>
    <lineage>
        <taxon>Eukaryota</taxon>
        <taxon>Viridiplantae</taxon>
        <taxon>Streptophyta</taxon>
        <taxon>Embryophyta</taxon>
        <taxon>Tracheophyta</taxon>
        <taxon>Spermatophyta</taxon>
        <taxon>Magnoliopsida</taxon>
        <taxon>eudicotyledons</taxon>
        <taxon>Gunneridae</taxon>
        <taxon>Pentapetalae</taxon>
        <taxon>rosids</taxon>
        <taxon>malvids</taxon>
        <taxon>Malvales</taxon>
        <taxon>Malvaceae</taxon>
        <taxon>Grewioideae</taxon>
        <taxon>Apeibeae</taxon>
        <taxon>Corchorus</taxon>
    </lineage>
</organism>
<feature type="domain" description="Protein kinase" evidence="16">
    <location>
        <begin position="6"/>
        <end position="256"/>
    </location>
</feature>
<feature type="region of interest" description="Disordered" evidence="15">
    <location>
        <begin position="261"/>
        <end position="343"/>
    </location>
</feature>
<feature type="compositionally biased region" description="Polar residues" evidence="15">
    <location>
        <begin position="334"/>
        <end position="343"/>
    </location>
</feature>
<evidence type="ECO:0000256" key="7">
    <source>
        <dbReference type="ARBA" id="ARBA00022741"/>
    </source>
</evidence>
<dbReference type="EC" id="2.7.11.1" evidence="2"/>
<dbReference type="FunFam" id="1.10.510.10:FF:000292">
    <property type="entry name" value="Serine/threonine-protein kinase 36"/>
    <property type="match status" value="1"/>
</dbReference>
<evidence type="ECO:0000256" key="4">
    <source>
        <dbReference type="ARBA" id="ARBA00022527"/>
    </source>
</evidence>
<keyword evidence="5" id="KW-0808">Transferase</keyword>
<dbReference type="InterPro" id="IPR000357">
    <property type="entry name" value="HEAT"/>
</dbReference>
<dbReference type="GO" id="GO:0005524">
    <property type="term" value="F:ATP binding"/>
    <property type="evidence" value="ECO:0007669"/>
    <property type="project" value="UniProtKB-UniRule"/>
</dbReference>
<comment type="catalytic activity">
    <reaction evidence="12">
        <text>L-seryl-[protein] + ATP = O-phospho-L-seryl-[protein] + ADP + H(+)</text>
        <dbReference type="Rhea" id="RHEA:17989"/>
        <dbReference type="Rhea" id="RHEA-COMP:9863"/>
        <dbReference type="Rhea" id="RHEA-COMP:11604"/>
        <dbReference type="ChEBI" id="CHEBI:15378"/>
        <dbReference type="ChEBI" id="CHEBI:29999"/>
        <dbReference type="ChEBI" id="CHEBI:30616"/>
        <dbReference type="ChEBI" id="CHEBI:83421"/>
        <dbReference type="ChEBI" id="CHEBI:456216"/>
        <dbReference type="EC" id="2.7.11.1"/>
    </reaction>
</comment>
<keyword evidence="8" id="KW-0418">Kinase</keyword>
<dbReference type="PROSITE" id="PS00108">
    <property type="entry name" value="PROTEIN_KINASE_ST"/>
    <property type="match status" value="1"/>
</dbReference>
<evidence type="ECO:0000256" key="8">
    <source>
        <dbReference type="ARBA" id="ARBA00022777"/>
    </source>
</evidence>
<dbReference type="PROSITE" id="PS50011">
    <property type="entry name" value="PROTEIN_KINASE_DOM"/>
    <property type="match status" value="1"/>
</dbReference>
<dbReference type="InterPro" id="IPR000719">
    <property type="entry name" value="Prot_kinase_dom"/>
</dbReference>
<comment type="caution">
    <text evidence="17">The sequence shown here is derived from an EMBL/GenBank/DDBJ whole genome shotgun (WGS) entry which is preliminary data.</text>
</comment>
<dbReference type="CDD" id="cd14002">
    <property type="entry name" value="STKc_STK36"/>
    <property type="match status" value="1"/>
</dbReference>
<dbReference type="GO" id="GO:0004674">
    <property type="term" value="F:protein serine/threonine kinase activity"/>
    <property type="evidence" value="ECO:0007669"/>
    <property type="project" value="UniProtKB-KW"/>
</dbReference>
<dbReference type="SMART" id="SM00220">
    <property type="entry name" value="S_TKc"/>
    <property type="match status" value="1"/>
</dbReference>
<evidence type="ECO:0000256" key="14">
    <source>
        <dbReference type="PROSITE-ProRule" id="PRU10141"/>
    </source>
</evidence>
<dbReference type="InterPro" id="IPR011009">
    <property type="entry name" value="Kinase-like_dom_sf"/>
</dbReference>
<evidence type="ECO:0000256" key="2">
    <source>
        <dbReference type="ARBA" id="ARBA00012513"/>
    </source>
</evidence>